<feature type="region of interest" description="Disordered" evidence="1">
    <location>
        <begin position="26"/>
        <end position="81"/>
    </location>
</feature>
<proteinExistence type="predicted"/>
<feature type="compositionally biased region" description="Pro residues" evidence="1">
    <location>
        <begin position="535"/>
        <end position="545"/>
    </location>
</feature>
<accession>A0A1Y2HIQ6</accession>
<evidence type="ECO:0000313" key="2">
    <source>
        <dbReference type="EMBL" id="ORZ33864.1"/>
    </source>
</evidence>
<name>A0A1Y2HIQ6_9FUNG</name>
<feature type="compositionally biased region" description="Low complexity" evidence="1">
    <location>
        <begin position="308"/>
        <end position="321"/>
    </location>
</feature>
<feature type="compositionally biased region" description="Low complexity" evidence="1">
    <location>
        <begin position="565"/>
        <end position="579"/>
    </location>
</feature>
<dbReference type="AlphaFoldDB" id="A0A1Y2HIQ6"/>
<dbReference type="Proteomes" id="UP000193411">
    <property type="component" value="Unassembled WGS sequence"/>
</dbReference>
<feature type="region of interest" description="Disordered" evidence="1">
    <location>
        <begin position="255"/>
        <end position="417"/>
    </location>
</feature>
<feature type="region of interest" description="Disordered" evidence="1">
    <location>
        <begin position="1"/>
        <end position="20"/>
    </location>
</feature>
<dbReference type="EMBL" id="MCFL01000032">
    <property type="protein sequence ID" value="ORZ33864.1"/>
    <property type="molecule type" value="Genomic_DNA"/>
</dbReference>
<feature type="region of interest" description="Disordered" evidence="1">
    <location>
        <begin position="101"/>
        <end position="168"/>
    </location>
</feature>
<feature type="compositionally biased region" description="Basic residues" evidence="1">
    <location>
        <begin position="1"/>
        <end position="10"/>
    </location>
</feature>
<keyword evidence="3" id="KW-1185">Reference proteome</keyword>
<sequence>MARGLPRKISKRNELHSRRSQEFYNWVADREPTAKKGKKKGRGNRSQETLNGANQDGDDEENKGSGGAQDVSAKAGDEGASVDTMQILSAIDSIIGSSTASTMAANEKNRTPSPRTRLPPIQHEKKNDHLSASASTTLSGKTRKSTRSRSPSPNNQAASNLEDAGVCHLDMNGNDPLFFSAPNPRISPRSTHQAWVQIAPNASTSPSTSGLDKSLPGTWVSSTEGLNSNSYASKPTVPVPGVDIQVIPVTDILLDDSTSASGDDISSMVNEPPRSPRSMLSSRATSPAIITSEAQRTVTEAVTSPKLAPASVTSSSSVSPTTEFNEGPLSPPPTPAVVQDVFKGTPEKTVDESGQVRSPIDGPGTPPPTPLTTVGPQRVESPSPKVNTVKEIKAPLSPVSHGPRTPPPTPFTAAPAAVNPLKPVDADTVQVQPATLSHLVATHQLPSGSLGLATTPESMEQLGITFAQAPQAPIPTPLHSHDFAYKSTSSRSPATSAHATPTTTAAQRQTSRSPSPSSTALILHPGTSPKSRPLSPSPSPSPPPASRSRQTSVTLGLSGTMLRHTLLLPLSSTSPATSPVLKVRSGPSM</sequence>
<evidence type="ECO:0000256" key="1">
    <source>
        <dbReference type="SAM" id="MobiDB-lite"/>
    </source>
</evidence>
<protein>
    <submittedName>
        <fullName evidence="2">Uncharacterized protein</fullName>
    </submittedName>
</protein>
<organism evidence="2 3">
    <name type="scientific">Catenaria anguillulae PL171</name>
    <dbReference type="NCBI Taxonomy" id="765915"/>
    <lineage>
        <taxon>Eukaryota</taxon>
        <taxon>Fungi</taxon>
        <taxon>Fungi incertae sedis</taxon>
        <taxon>Blastocladiomycota</taxon>
        <taxon>Blastocladiomycetes</taxon>
        <taxon>Blastocladiales</taxon>
        <taxon>Catenariaceae</taxon>
        <taxon>Catenaria</taxon>
    </lineage>
</organism>
<reference evidence="2 3" key="1">
    <citation type="submission" date="2016-07" db="EMBL/GenBank/DDBJ databases">
        <title>Pervasive Adenine N6-methylation of Active Genes in Fungi.</title>
        <authorList>
            <consortium name="DOE Joint Genome Institute"/>
            <person name="Mondo S.J."/>
            <person name="Dannebaum R.O."/>
            <person name="Kuo R.C."/>
            <person name="Labutti K."/>
            <person name="Haridas S."/>
            <person name="Kuo A."/>
            <person name="Salamov A."/>
            <person name="Ahrendt S.R."/>
            <person name="Lipzen A."/>
            <person name="Sullivan W."/>
            <person name="Andreopoulos W.B."/>
            <person name="Clum A."/>
            <person name="Lindquist E."/>
            <person name="Daum C."/>
            <person name="Ramamoorthy G.K."/>
            <person name="Gryganskyi A."/>
            <person name="Culley D."/>
            <person name="Magnuson J.K."/>
            <person name="James T.Y."/>
            <person name="O'Malley M.A."/>
            <person name="Stajich J.E."/>
            <person name="Spatafora J.W."/>
            <person name="Visel A."/>
            <person name="Grigoriev I.V."/>
        </authorList>
    </citation>
    <scope>NUCLEOTIDE SEQUENCE [LARGE SCALE GENOMIC DNA]</scope>
    <source>
        <strain evidence="2 3">PL171</strain>
    </source>
</reference>
<comment type="caution">
    <text evidence="2">The sequence shown here is derived from an EMBL/GenBank/DDBJ whole genome shotgun (WGS) entry which is preliminary data.</text>
</comment>
<feature type="compositionally biased region" description="Polar residues" evidence="1">
    <location>
        <begin position="44"/>
        <end position="54"/>
    </location>
</feature>
<feature type="compositionally biased region" description="Polar residues" evidence="1">
    <location>
        <begin position="284"/>
        <end position="302"/>
    </location>
</feature>
<feature type="compositionally biased region" description="Basic and acidic residues" evidence="1">
    <location>
        <begin position="11"/>
        <end position="20"/>
    </location>
</feature>
<feature type="region of interest" description="Disordered" evidence="1">
    <location>
        <begin position="463"/>
        <end position="589"/>
    </location>
</feature>
<evidence type="ECO:0000313" key="3">
    <source>
        <dbReference type="Proteomes" id="UP000193411"/>
    </source>
</evidence>
<feature type="compositionally biased region" description="Low complexity" evidence="1">
    <location>
        <begin position="487"/>
        <end position="520"/>
    </location>
</feature>
<gene>
    <name evidence="2" type="ORF">BCR44DRAFT_1514329</name>
</gene>